<name>A0A328WQK5_9FLAO</name>
<accession>A0A328WQK5</accession>
<organism evidence="1 2">
    <name type="scientific">Flavobacterium lacus</name>
    <dbReference type="NCBI Taxonomy" id="1353778"/>
    <lineage>
        <taxon>Bacteria</taxon>
        <taxon>Pseudomonadati</taxon>
        <taxon>Bacteroidota</taxon>
        <taxon>Flavobacteriia</taxon>
        <taxon>Flavobacteriales</taxon>
        <taxon>Flavobacteriaceae</taxon>
        <taxon>Flavobacterium</taxon>
    </lineage>
</organism>
<dbReference type="EMBL" id="QLSV01000005">
    <property type="protein sequence ID" value="RAR48642.1"/>
    <property type="molecule type" value="Genomic_DNA"/>
</dbReference>
<dbReference type="RefSeq" id="WP_146740321.1">
    <property type="nucleotide sequence ID" value="NZ_QLSV01000005.1"/>
</dbReference>
<dbReference type="AlphaFoldDB" id="A0A328WQK5"/>
<gene>
    <name evidence="1" type="ORF">B0I10_105260</name>
</gene>
<proteinExistence type="predicted"/>
<dbReference type="OrthoDB" id="1353184at2"/>
<sequence>MAKIIVLPSYLDALVALDVEIADLNEQKIRLLFELLGIELTDADWEKMLVWELIMITVLDKQMAVQLNKLSAYVPRLKFVVRTDCILFTLLQGDKKRRVWKER</sequence>
<evidence type="ECO:0000313" key="2">
    <source>
        <dbReference type="Proteomes" id="UP000249518"/>
    </source>
</evidence>
<comment type="caution">
    <text evidence="1">The sequence shown here is derived from an EMBL/GenBank/DDBJ whole genome shotgun (WGS) entry which is preliminary data.</text>
</comment>
<reference evidence="1 2" key="1">
    <citation type="submission" date="2018-06" db="EMBL/GenBank/DDBJ databases">
        <title>Genomic Encyclopedia of Type Strains, Phase III (KMG-III): the genomes of soil and plant-associated and newly described type strains.</title>
        <authorList>
            <person name="Whitman W."/>
        </authorList>
    </citation>
    <scope>NUCLEOTIDE SEQUENCE [LARGE SCALE GENOMIC DNA]</scope>
    <source>
        <strain evidence="1 2">CGMCC 1.12504</strain>
    </source>
</reference>
<dbReference type="Proteomes" id="UP000249518">
    <property type="component" value="Unassembled WGS sequence"/>
</dbReference>
<protein>
    <submittedName>
        <fullName evidence="1">Uncharacterized protein</fullName>
    </submittedName>
</protein>
<keyword evidence="2" id="KW-1185">Reference proteome</keyword>
<evidence type="ECO:0000313" key="1">
    <source>
        <dbReference type="EMBL" id="RAR48642.1"/>
    </source>
</evidence>